<accession>A0ABT1ZY32</accession>
<proteinExistence type="predicted"/>
<reference evidence="1 2" key="1">
    <citation type="submission" date="2022-08" db="EMBL/GenBank/DDBJ databases">
        <title>Reclassification of Massilia species as members of the genera Telluria, Duganella, Pseudoduganella, Mokoshia gen. nov. and Zemynaea gen. nov. using orthogonal and non-orthogonal genome-based approaches.</title>
        <authorList>
            <person name="Bowman J.P."/>
        </authorList>
    </citation>
    <scope>NUCLEOTIDE SEQUENCE [LARGE SCALE GENOMIC DNA]</scope>
    <source>
        <strain evidence="1 2">JCM 31316</strain>
    </source>
</reference>
<gene>
    <name evidence="1" type="ORF">NX784_24930</name>
</gene>
<evidence type="ECO:0000313" key="1">
    <source>
        <dbReference type="EMBL" id="MCS0584837.1"/>
    </source>
</evidence>
<protein>
    <submittedName>
        <fullName evidence="1">Uncharacterized protein</fullName>
    </submittedName>
</protein>
<evidence type="ECO:0000313" key="2">
    <source>
        <dbReference type="Proteomes" id="UP001204151"/>
    </source>
</evidence>
<dbReference type="EMBL" id="JANUGW010000025">
    <property type="protein sequence ID" value="MCS0584837.1"/>
    <property type="molecule type" value="Genomic_DNA"/>
</dbReference>
<dbReference type="Proteomes" id="UP001204151">
    <property type="component" value="Unassembled WGS sequence"/>
</dbReference>
<sequence length="90" mass="9929">MNRRRDRISALLIDAVLDASPQHGIARAARLLHEDGVPIDVALRVLTRPVQRRHGPPRVHPVVAVASVLFAPFGSADRWPAPANRSLRSF</sequence>
<comment type="caution">
    <text evidence="1">The sequence shown here is derived from an EMBL/GenBank/DDBJ whole genome shotgun (WGS) entry which is preliminary data.</text>
</comment>
<dbReference type="RefSeq" id="WP_258819381.1">
    <property type="nucleotide sequence ID" value="NZ_JANUGW010000025.1"/>
</dbReference>
<name>A0ABT1ZY32_9BURK</name>
<organism evidence="1 2">
    <name type="scientific">Massilia pinisoli</name>
    <dbReference type="NCBI Taxonomy" id="1772194"/>
    <lineage>
        <taxon>Bacteria</taxon>
        <taxon>Pseudomonadati</taxon>
        <taxon>Pseudomonadota</taxon>
        <taxon>Betaproteobacteria</taxon>
        <taxon>Burkholderiales</taxon>
        <taxon>Oxalobacteraceae</taxon>
        <taxon>Telluria group</taxon>
        <taxon>Massilia</taxon>
    </lineage>
</organism>
<keyword evidence="2" id="KW-1185">Reference proteome</keyword>